<accession>A0A7T3FAD2</accession>
<evidence type="ECO:0000313" key="3">
    <source>
        <dbReference type="Proteomes" id="UP000594975"/>
    </source>
</evidence>
<dbReference type="InterPro" id="IPR027417">
    <property type="entry name" value="P-loop_NTPase"/>
</dbReference>
<sequence>MTPPRVFTLRAMGRCVHVRAERGVPEEFLERLRASWADCLEPDDAVPDDVVPDDAEPAGAESAGAERATRADAVLRLVGPDLAPADPASAASADADPAPSSPEGADAPEPACLVVGTESTWPGAEQSFTTLVTTTLLGLLVGRVHLLHAAALTPPEAAGEGPSSALVLVGPSGRGKTTASLALARAGWGYLSDETAVIDPADRSVAPYPKPLSVIEEAGRPKVQRAVGGMGLAVRHRGAPLGGLVLLHRLGQEEDPGGPVPRIEPLPLAEGLQALAEQSSGLERMPDGVVQLARLVQDTGGVRRVLYREAATLDPVLRGLARDPEATAVREPWTRIAEEEGAPRSGREGRWRRAPETHGIDTEQAALVLRPGHSYVLTRAAADAWLLLEGPGRTATDLRGALERRHGPAPDGAVEDILATLAEEGLLRDPGQSADPAVTNTAAPVSTAPAAGPRPSAEAPRPVEEEPAP</sequence>
<dbReference type="RefSeq" id="WP_129357692.1">
    <property type="nucleotide sequence ID" value="NZ_CP065738.1"/>
</dbReference>
<evidence type="ECO:0000313" key="2">
    <source>
        <dbReference type="EMBL" id="QPT54066.1"/>
    </source>
</evidence>
<proteinExistence type="predicted"/>
<feature type="region of interest" description="Disordered" evidence="1">
    <location>
        <begin position="43"/>
        <end position="68"/>
    </location>
</feature>
<organism evidence="2 3">
    <name type="scientific">Rothia kristinae</name>
    <dbReference type="NCBI Taxonomy" id="37923"/>
    <lineage>
        <taxon>Bacteria</taxon>
        <taxon>Bacillati</taxon>
        <taxon>Actinomycetota</taxon>
        <taxon>Actinomycetes</taxon>
        <taxon>Micrococcales</taxon>
        <taxon>Micrococcaceae</taxon>
        <taxon>Rothia</taxon>
    </lineage>
</organism>
<gene>
    <name evidence="2" type="ORF">I6G21_02340</name>
</gene>
<feature type="region of interest" description="Disordered" evidence="1">
    <location>
        <begin position="425"/>
        <end position="469"/>
    </location>
</feature>
<name>A0A7T3FAD2_9MICC</name>
<feature type="compositionally biased region" description="Low complexity" evidence="1">
    <location>
        <begin position="57"/>
        <end position="66"/>
    </location>
</feature>
<dbReference type="AlphaFoldDB" id="A0A7T3FAD2"/>
<protein>
    <recommendedName>
        <fullName evidence="4">PqqD family peptide modification chaperone</fullName>
    </recommendedName>
</protein>
<dbReference type="Proteomes" id="UP000594975">
    <property type="component" value="Chromosome"/>
</dbReference>
<feature type="compositionally biased region" description="Acidic residues" evidence="1">
    <location>
        <begin position="43"/>
        <end position="56"/>
    </location>
</feature>
<dbReference type="GeneID" id="61262196"/>
<dbReference type="SUPFAM" id="SSF53795">
    <property type="entry name" value="PEP carboxykinase-like"/>
    <property type="match status" value="1"/>
</dbReference>
<evidence type="ECO:0000256" key="1">
    <source>
        <dbReference type="SAM" id="MobiDB-lite"/>
    </source>
</evidence>
<feature type="region of interest" description="Disordered" evidence="1">
    <location>
        <begin position="81"/>
        <end position="110"/>
    </location>
</feature>
<feature type="compositionally biased region" description="Low complexity" evidence="1">
    <location>
        <begin position="83"/>
        <end position="110"/>
    </location>
</feature>
<dbReference type="KEGG" id="rkr:I6G21_02340"/>
<evidence type="ECO:0008006" key="4">
    <source>
        <dbReference type="Google" id="ProtNLM"/>
    </source>
</evidence>
<feature type="region of interest" description="Disordered" evidence="1">
    <location>
        <begin position="338"/>
        <end position="357"/>
    </location>
</feature>
<reference evidence="2 3" key="1">
    <citation type="submission" date="2020-12" db="EMBL/GenBank/DDBJ databases">
        <title>FDA dAtabase for Regulatory Grade micrObial Sequences (FDA-ARGOS): Supporting development and validation of Infectious Disease Dx tests.</title>
        <authorList>
            <person name="Sproer C."/>
            <person name="Gronow S."/>
            <person name="Severitt S."/>
            <person name="Schroder I."/>
            <person name="Tallon L."/>
            <person name="Sadzewicz L."/>
            <person name="Zhao X."/>
            <person name="Boylan J."/>
            <person name="Ott S."/>
            <person name="Bowen H."/>
            <person name="Vavikolanu K."/>
            <person name="Mehta A."/>
            <person name="Aluvathingal J."/>
            <person name="Nadendla S."/>
            <person name="Lowell S."/>
            <person name="Myers T."/>
            <person name="Yan Y."/>
            <person name="Sichtig H."/>
        </authorList>
    </citation>
    <scope>NUCLEOTIDE SEQUENCE [LARGE SCALE GENOMIC DNA]</scope>
    <source>
        <strain evidence="2 3">FDAARGOS_864</strain>
    </source>
</reference>
<dbReference type="Gene3D" id="3.40.50.300">
    <property type="entry name" value="P-loop containing nucleotide triphosphate hydrolases"/>
    <property type="match status" value="1"/>
</dbReference>
<dbReference type="EMBL" id="CP065738">
    <property type="protein sequence ID" value="QPT54066.1"/>
    <property type="molecule type" value="Genomic_DNA"/>
</dbReference>